<evidence type="ECO:0000259" key="7">
    <source>
        <dbReference type="Pfam" id="PF04316"/>
    </source>
</evidence>
<evidence type="ECO:0000313" key="9">
    <source>
        <dbReference type="Proteomes" id="UP000238415"/>
    </source>
</evidence>
<evidence type="ECO:0000256" key="5">
    <source>
        <dbReference type="ARBA" id="ARBA00023015"/>
    </source>
</evidence>
<dbReference type="EMBL" id="PVXM01000049">
    <property type="protein sequence ID" value="PRR70301.1"/>
    <property type="molecule type" value="Genomic_DNA"/>
</dbReference>
<dbReference type="InterPro" id="IPR035890">
    <property type="entry name" value="Anti-sigma-28_factor_FlgM_sf"/>
</dbReference>
<organism evidence="8 9">
    <name type="scientific">Neomoorella humiferrea</name>
    <dbReference type="NCBI Taxonomy" id="676965"/>
    <lineage>
        <taxon>Bacteria</taxon>
        <taxon>Bacillati</taxon>
        <taxon>Bacillota</taxon>
        <taxon>Clostridia</taxon>
        <taxon>Neomoorellales</taxon>
        <taxon>Neomoorellaceae</taxon>
        <taxon>Neomoorella</taxon>
    </lineage>
</organism>
<reference evidence="8 9" key="1">
    <citation type="submission" date="2018-03" db="EMBL/GenBank/DDBJ databases">
        <title>Genome sequence of Moorella humiferrea DSM 23265.</title>
        <authorList>
            <person name="Poehlein A."/>
            <person name="Daniel R."/>
        </authorList>
    </citation>
    <scope>NUCLEOTIDE SEQUENCE [LARGE SCALE GENOMIC DNA]</scope>
    <source>
        <strain evidence="8 9">DSM 23265</strain>
    </source>
</reference>
<comment type="caution">
    <text evidence="8">The sequence shown here is derived from an EMBL/GenBank/DDBJ whole genome shotgun (WGS) entry which is preliminary data.</text>
</comment>
<proteinExistence type="inferred from homology"/>
<dbReference type="GO" id="GO:0044781">
    <property type="term" value="P:bacterial-type flagellum organization"/>
    <property type="evidence" value="ECO:0007669"/>
    <property type="project" value="UniProtKB-KW"/>
</dbReference>
<dbReference type="SUPFAM" id="SSF101498">
    <property type="entry name" value="Anti-sigma factor FlgM"/>
    <property type="match status" value="1"/>
</dbReference>
<evidence type="ECO:0000256" key="2">
    <source>
        <dbReference type="ARBA" id="ARBA00017823"/>
    </source>
</evidence>
<accession>A0A2T0AN49</accession>
<keyword evidence="4" id="KW-1005">Bacterial flagellum biogenesis</keyword>
<dbReference type="OrthoDB" id="1725838at2"/>
<evidence type="ECO:0000313" key="8">
    <source>
        <dbReference type="EMBL" id="PRR70301.1"/>
    </source>
</evidence>
<sequence>MKITGEGTTYWNRVRAVYKQNEVARPGEGAGRPRWDGDSVQLSATGRLVGELKARLAEADDVRHGRVETLQAAVAAGTYKVPLEDVADAILKEMSR</sequence>
<dbReference type="Pfam" id="PF04316">
    <property type="entry name" value="FlgM"/>
    <property type="match status" value="1"/>
</dbReference>
<comment type="similarity">
    <text evidence="1">Belongs to the FlgM family.</text>
</comment>
<evidence type="ECO:0000256" key="1">
    <source>
        <dbReference type="ARBA" id="ARBA00005322"/>
    </source>
</evidence>
<dbReference type="RefSeq" id="WP_106006011.1">
    <property type="nucleotide sequence ID" value="NZ_CP136419.1"/>
</dbReference>
<evidence type="ECO:0000256" key="4">
    <source>
        <dbReference type="ARBA" id="ARBA00022795"/>
    </source>
</evidence>
<evidence type="ECO:0000256" key="3">
    <source>
        <dbReference type="ARBA" id="ARBA00022491"/>
    </source>
</evidence>
<name>A0A2T0AN49_9FIRM</name>
<gene>
    <name evidence="8" type="ORF">MOHU_20920</name>
</gene>
<dbReference type="GO" id="GO:0045892">
    <property type="term" value="P:negative regulation of DNA-templated transcription"/>
    <property type="evidence" value="ECO:0007669"/>
    <property type="project" value="InterPro"/>
</dbReference>
<dbReference type="InterPro" id="IPR007412">
    <property type="entry name" value="FlgM"/>
</dbReference>
<dbReference type="AlphaFoldDB" id="A0A2T0AN49"/>
<keyword evidence="6" id="KW-0804">Transcription</keyword>
<keyword evidence="3" id="KW-0678">Repressor</keyword>
<dbReference type="Proteomes" id="UP000238415">
    <property type="component" value="Unassembled WGS sequence"/>
</dbReference>
<dbReference type="InterPro" id="IPR031316">
    <property type="entry name" value="FlgM_C"/>
</dbReference>
<evidence type="ECO:0000256" key="6">
    <source>
        <dbReference type="ARBA" id="ARBA00023163"/>
    </source>
</evidence>
<dbReference type="NCBIfam" id="TIGR03824">
    <property type="entry name" value="FlgM_jcvi"/>
    <property type="match status" value="1"/>
</dbReference>
<feature type="domain" description="Anti-sigma-28 factor FlgM C-terminal" evidence="7">
    <location>
        <begin position="38"/>
        <end position="92"/>
    </location>
</feature>
<keyword evidence="9" id="KW-1185">Reference proteome</keyword>
<protein>
    <recommendedName>
        <fullName evidence="2">Negative regulator of flagellin synthesis</fullName>
    </recommendedName>
</protein>
<keyword evidence="5" id="KW-0805">Transcription regulation</keyword>